<evidence type="ECO:0000313" key="1">
    <source>
        <dbReference type="EMBL" id="MPM58975.1"/>
    </source>
</evidence>
<dbReference type="AlphaFoldDB" id="A0A645B0I3"/>
<proteinExistence type="predicted"/>
<protein>
    <submittedName>
        <fullName evidence="1">Uncharacterized protein</fullName>
    </submittedName>
</protein>
<name>A0A645B0I3_9ZZZZ</name>
<sequence length="102" mass="11422">MQCDLPPLRFRTVRSAQGKLHIRIDSARTQQAALLEQVTHTPLFARLFANDSGIRLEQACGHLQQGGFPLSRGTDHRENGLRRDIQGEVVEDHVLLISLADL</sequence>
<organism evidence="1">
    <name type="scientific">bioreactor metagenome</name>
    <dbReference type="NCBI Taxonomy" id="1076179"/>
    <lineage>
        <taxon>unclassified sequences</taxon>
        <taxon>metagenomes</taxon>
        <taxon>ecological metagenomes</taxon>
    </lineage>
</organism>
<gene>
    <name evidence="1" type="ORF">SDC9_105810</name>
</gene>
<accession>A0A645B0I3</accession>
<dbReference type="EMBL" id="VSSQ01017053">
    <property type="protein sequence ID" value="MPM58975.1"/>
    <property type="molecule type" value="Genomic_DNA"/>
</dbReference>
<reference evidence="1" key="1">
    <citation type="submission" date="2019-08" db="EMBL/GenBank/DDBJ databases">
        <authorList>
            <person name="Kucharzyk K."/>
            <person name="Murdoch R.W."/>
            <person name="Higgins S."/>
            <person name="Loffler F."/>
        </authorList>
    </citation>
    <scope>NUCLEOTIDE SEQUENCE</scope>
</reference>
<comment type="caution">
    <text evidence="1">The sequence shown here is derived from an EMBL/GenBank/DDBJ whole genome shotgun (WGS) entry which is preliminary data.</text>
</comment>